<organism evidence="2 3">
    <name type="scientific">Pandoravirus kuranda</name>
    <dbReference type="NCBI Taxonomy" id="3019033"/>
    <lineage>
        <taxon>Viruses</taxon>
        <taxon>Pandoravirus</taxon>
    </lineage>
</organism>
<accession>A0AA95J3L7</accession>
<proteinExistence type="predicted"/>
<sequence>MQSRQASPAYDDGQTCGYYSLNDAMNNGYGVYAASRGSHTVNLTRLAPCGTNPTTLGAGEGDIVVSQGPVGRLLSLEPPPRPTAPAERRRPMRHAITGPMHYTPRDQRGYRPDPQHSLQQGPNTAGLFEQWRQAIAQDQGLRAVLQPTPVPRPGLRAYDRPNGTALAQASDGLHYRGREVGDLRRAYYEDR</sequence>
<name>A0AA95J3L7_9VIRU</name>
<feature type="region of interest" description="Disordered" evidence="1">
    <location>
        <begin position="97"/>
        <end position="122"/>
    </location>
</feature>
<feature type="region of interest" description="Disordered" evidence="1">
    <location>
        <begin position="147"/>
        <end position="171"/>
    </location>
</feature>
<reference evidence="2" key="1">
    <citation type="submission" date="2022-06" db="EMBL/GenBank/DDBJ databases">
        <authorList>
            <person name="Legendre M."/>
            <person name="Claverie J.-M."/>
            <person name="Alempic J.-M."/>
            <person name="Abergel C."/>
        </authorList>
    </citation>
    <scope>NUCLEOTIDE SEQUENCE</scope>
    <source>
        <strain evidence="2">Kuranda</strain>
    </source>
</reference>
<evidence type="ECO:0000313" key="2">
    <source>
        <dbReference type="EMBL" id="WBR14592.1"/>
    </source>
</evidence>
<feature type="compositionally biased region" description="Basic and acidic residues" evidence="1">
    <location>
        <begin position="103"/>
        <end position="114"/>
    </location>
</feature>
<gene>
    <name evidence="2" type="ORF">pkur_cds_417</name>
</gene>
<evidence type="ECO:0000313" key="3">
    <source>
        <dbReference type="Proteomes" id="UP001185135"/>
    </source>
</evidence>
<dbReference type="EMBL" id="ON887157">
    <property type="protein sequence ID" value="WBR14592.1"/>
    <property type="molecule type" value="Genomic_DNA"/>
</dbReference>
<dbReference type="Proteomes" id="UP001185135">
    <property type="component" value="Segment"/>
</dbReference>
<protein>
    <submittedName>
        <fullName evidence="2">Uncharacterized protein</fullName>
    </submittedName>
</protein>
<evidence type="ECO:0000256" key="1">
    <source>
        <dbReference type="SAM" id="MobiDB-lite"/>
    </source>
</evidence>